<sequence length="53" mass="5795">MSYIYVLAGWEGSAADSMVWDEARSTGLAIPPESLKILHKSMSTLMSLSVEHP</sequence>
<dbReference type="OrthoDB" id="1681765at2759"/>
<evidence type="ECO:0000313" key="1">
    <source>
        <dbReference type="EMBL" id="KAG0149404.1"/>
    </source>
</evidence>
<dbReference type="AlphaFoldDB" id="A0A9P6NSG9"/>
<gene>
    <name evidence="1" type="ORF">CROQUDRAFT_89225</name>
</gene>
<evidence type="ECO:0000313" key="2">
    <source>
        <dbReference type="Proteomes" id="UP000886653"/>
    </source>
</evidence>
<proteinExistence type="predicted"/>
<accession>A0A9P6NSG9</accession>
<reference evidence="1" key="1">
    <citation type="submission" date="2013-11" db="EMBL/GenBank/DDBJ databases">
        <title>Genome sequence of the fusiform rust pathogen reveals effectors for host alternation and coevolution with pine.</title>
        <authorList>
            <consortium name="DOE Joint Genome Institute"/>
            <person name="Smith K."/>
            <person name="Pendleton A."/>
            <person name="Kubisiak T."/>
            <person name="Anderson C."/>
            <person name="Salamov A."/>
            <person name="Aerts A."/>
            <person name="Riley R."/>
            <person name="Clum A."/>
            <person name="Lindquist E."/>
            <person name="Ence D."/>
            <person name="Campbell M."/>
            <person name="Kronenberg Z."/>
            <person name="Feau N."/>
            <person name="Dhillon B."/>
            <person name="Hamelin R."/>
            <person name="Burleigh J."/>
            <person name="Smith J."/>
            <person name="Yandell M."/>
            <person name="Nelson C."/>
            <person name="Grigoriev I."/>
            <person name="Davis J."/>
        </authorList>
    </citation>
    <scope>NUCLEOTIDE SEQUENCE</scope>
    <source>
        <strain evidence="1">G11</strain>
    </source>
</reference>
<keyword evidence="2" id="KW-1185">Reference proteome</keyword>
<comment type="caution">
    <text evidence="1">The sequence shown here is derived from an EMBL/GenBank/DDBJ whole genome shotgun (WGS) entry which is preliminary data.</text>
</comment>
<dbReference type="Proteomes" id="UP000886653">
    <property type="component" value="Unassembled WGS sequence"/>
</dbReference>
<protein>
    <submittedName>
        <fullName evidence="1">Uncharacterized protein</fullName>
    </submittedName>
</protein>
<organism evidence="1 2">
    <name type="scientific">Cronartium quercuum f. sp. fusiforme G11</name>
    <dbReference type="NCBI Taxonomy" id="708437"/>
    <lineage>
        <taxon>Eukaryota</taxon>
        <taxon>Fungi</taxon>
        <taxon>Dikarya</taxon>
        <taxon>Basidiomycota</taxon>
        <taxon>Pucciniomycotina</taxon>
        <taxon>Pucciniomycetes</taxon>
        <taxon>Pucciniales</taxon>
        <taxon>Coleosporiaceae</taxon>
        <taxon>Cronartium</taxon>
    </lineage>
</organism>
<dbReference type="EMBL" id="MU167228">
    <property type="protein sequence ID" value="KAG0149404.1"/>
    <property type="molecule type" value="Genomic_DNA"/>
</dbReference>
<name>A0A9P6NSG9_9BASI</name>